<dbReference type="GO" id="GO:0022857">
    <property type="term" value="F:transmembrane transporter activity"/>
    <property type="evidence" value="ECO:0007669"/>
    <property type="project" value="TreeGrafter"/>
</dbReference>
<dbReference type="Pfam" id="PF01595">
    <property type="entry name" value="CNNM"/>
    <property type="match status" value="1"/>
</dbReference>
<reference evidence="6" key="1">
    <citation type="submission" date="2013-10" db="EMBL/GenBank/DDBJ databases">
        <title>Genome sequencing of Onchocerca volvulus.</title>
        <authorList>
            <person name="Cotton J."/>
            <person name="Tsai J."/>
            <person name="Stanley E."/>
            <person name="Tracey A."/>
            <person name="Holroyd N."/>
            <person name="Lustigman S."/>
            <person name="Berriman M."/>
        </authorList>
    </citation>
    <scope>NUCLEOTIDE SEQUENCE</scope>
</reference>
<dbReference type="GO" id="GO:0010960">
    <property type="term" value="P:magnesium ion homeostasis"/>
    <property type="evidence" value="ECO:0007669"/>
    <property type="project" value="InterPro"/>
</dbReference>
<dbReference type="PROSITE" id="PS51846">
    <property type="entry name" value="CNNM"/>
    <property type="match status" value="1"/>
</dbReference>
<organism evidence="5 6">
    <name type="scientific">Onchocerca volvulus</name>
    <dbReference type="NCBI Taxonomy" id="6282"/>
    <lineage>
        <taxon>Eukaryota</taxon>
        <taxon>Metazoa</taxon>
        <taxon>Ecdysozoa</taxon>
        <taxon>Nematoda</taxon>
        <taxon>Chromadorea</taxon>
        <taxon>Rhabditida</taxon>
        <taxon>Spirurina</taxon>
        <taxon>Spiruromorpha</taxon>
        <taxon>Filarioidea</taxon>
        <taxon>Onchocercidae</taxon>
        <taxon>Onchocerca</taxon>
    </lineage>
</organism>
<evidence type="ECO:0000256" key="3">
    <source>
        <dbReference type="SAM" id="Phobius"/>
    </source>
</evidence>
<proteinExistence type="predicted"/>
<feature type="transmembrane region" description="Helical" evidence="3">
    <location>
        <begin position="105"/>
        <end position="122"/>
    </location>
</feature>
<dbReference type="InterPro" id="IPR045095">
    <property type="entry name" value="ACDP"/>
</dbReference>
<feature type="transmembrane region" description="Helical" evidence="3">
    <location>
        <begin position="128"/>
        <end position="152"/>
    </location>
</feature>
<dbReference type="EMBL" id="CMVM020000180">
    <property type="status" value="NOT_ANNOTATED_CDS"/>
    <property type="molecule type" value="Genomic_DNA"/>
</dbReference>
<feature type="domain" description="CNNM transmembrane" evidence="4">
    <location>
        <begin position="56"/>
        <end position="218"/>
    </location>
</feature>
<dbReference type="EnsemblMetazoa" id="OVOC6734.1">
    <property type="protein sequence ID" value="OVOC6734.1"/>
    <property type="gene ID" value="WBGene00243543"/>
</dbReference>
<reference evidence="5" key="2">
    <citation type="submission" date="2022-06" db="UniProtKB">
        <authorList>
            <consortium name="EnsemblMetazoa"/>
        </authorList>
    </citation>
    <scope>IDENTIFICATION</scope>
</reference>
<keyword evidence="2 3" id="KW-0812">Transmembrane</keyword>
<keyword evidence="1" id="KW-0813">Transport</keyword>
<accession>A0A8R1TYR6</accession>
<dbReference type="PANTHER" id="PTHR12064">
    <property type="entry name" value="METAL TRANSPORTER CNNM"/>
    <property type="match status" value="1"/>
</dbReference>
<dbReference type="InterPro" id="IPR002550">
    <property type="entry name" value="CNNM"/>
</dbReference>
<dbReference type="PANTHER" id="PTHR12064:SF94">
    <property type="entry name" value="UNEXTENDED PROTEIN"/>
    <property type="match status" value="1"/>
</dbReference>
<evidence type="ECO:0000256" key="1">
    <source>
        <dbReference type="ARBA" id="ARBA00023065"/>
    </source>
</evidence>
<feature type="transmembrane region" description="Helical" evidence="3">
    <location>
        <begin position="61"/>
        <end position="84"/>
    </location>
</feature>
<dbReference type="GO" id="GO:0006811">
    <property type="term" value="P:monoatomic ion transport"/>
    <property type="evidence" value="ECO:0007669"/>
    <property type="project" value="UniProtKB-KW"/>
</dbReference>
<keyword evidence="1" id="KW-0406">Ion transport</keyword>
<keyword evidence="2 3" id="KW-0472">Membrane</keyword>
<protein>
    <submittedName>
        <fullName evidence="5">CNNM transmembrane domain-containing protein</fullName>
    </submittedName>
</protein>
<dbReference type="AlphaFoldDB" id="A0A8R1TYR6"/>
<evidence type="ECO:0000259" key="4">
    <source>
        <dbReference type="PROSITE" id="PS51846"/>
    </source>
</evidence>
<sequence length="298" mass="34170">MPTTDSFRMKKAIYYMNVIDKFSYENALVVGLKDGILEDDHFYLFVNLLASRSPHWTSFPLYSMIVIILLITISALFFGLNLSFTSITIMKKRFSKKYYTIMQTSQLAHFFATSLCAIFQINDDSLSFLPLTFVTCIIFVIFGELFPLAICNRRGLQTASKTRFISWFVMIILSPVIWPISKILDAVLGSQRCEVYDKSKVEFLILESARTNFAVFSEILKNAINLPRIRVGDVMMKINEAFLLSTTDALDSKKDSKRSKVTAVLNVKDPHCYDFNEAFVVIDISNKLHNLKQKKSYN</sequence>
<feature type="transmembrane region" description="Helical" evidence="3">
    <location>
        <begin position="164"/>
        <end position="181"/>
    </location>
</feature>
<keyword evidence="2 3" id="KW-1133">Transmembrane helix</keyword>
<name>A0A8R1TYR6_ONCVO</name>
<dbReference type="GO" id="GO:0005886">
    <property type="term" value="C:plasma membrane"/>
    <property type="evidence" value="ECO:0007669"/>
    <property type="project" value="TreeGrafter"/>
</dbReference>
<evidence type="ECO:0000313" key="6">
    <source>
        <dbReference type="Proteomes" id="UP000024404"/>
    </source>
</evidence>
<keyword evidence="6" id="KW-1185">Reference proteome</keyword>
<evidence type="ECO:0000256" key="2">
    <source>
        <dbReference type="PROSITE-ProRule" id="PRU01193"/>
    </source>
</evidence>
<dbReference type="Proteomes" id="UP000024404">
    <property type="component" value="Unassembled WGS sequence"/>
</dbReference>
<evidence type="ECO:0000313" key="5">
    <source>
        <dbReference type="EnsemblMetazoa" id="OVOC6734.1"/>
    </source>
</evidence>